<geneLocation type="plasmid" evidence="3">
    <name>co2235_mp</name>
</geneLocation>
<feature type="region of interest" description="Disordered" evidence="1">
    <location>
        <begin position="57"/>
        <end position="116"/>
    </location>
</feature>
<sequence length="116" mass="13410">MTQCDIAPRRYGSDSTHPCEHAWLHSRLPAYPHAAFVSRFARIGVRANVMLGETDPAAAAADSAEGATAPETLRQKDRYHASQHSEECRHRQPAYRRSKRPRLRYPRYPRYHRRLS</sequence>
<evidence type="ECO:0000313" key="2">
    <source>
        <dbReference type="EMBL" id="SPC17894.1"/>
    </source>
</evidence>
<feature type="compositionally biased region" description="Low complexity" evidence="1">
    <location>
        <begin position="57"/>
        <end position="70"/>
    </location>
</feature>
<reference evidence="2 3" key="1">
    <citation type="submission" date="2018-01" db="EMBL/GenBank/DDBJ databases">
        <authorList>
            <person name="Clerissi C."/>
        </authorList>
    </citation>
    <scope>NUCLEOTIDE SEQUENCE [LARGE SCALE GENOMIC DNA]</scope>
    <source>
        <strain evidence="2">Cupriavidus oxalaticus LMG 2235</strain>
        <plasmid evidence="3">co2235_mp</plasmid>
    </source>
</reference>
<proteinExistence type="predicted"/>
<gene>
    <name evidence="2" type="ORF">CO2235_MP10232</name>
</gene>
<dbReference type="Proteomes" id="UP000256862">
    <property type="component" value="Plasmid CO2235_mp"/>
</dbReference>
<organism evidence="2 3">
    <name type="scientific">Cupriavidus oxalaticus</name>
    <dbReference type="NCBI Taxonomy" id="96344"/>
    <lineage>
        <taxon>Bacteria</taxon>
        <taxon>Pseudomonadati</taxon>
        <taxon>Pseudomonadota</taxon>
        <taxon>Betaproteobacteria</taxon>
        <taxon>Burkholderiales</taxon>
        <taxon>Burkholderiaceae</taxon>
        <taxon>Cupriavidus</taxon>
    </lineage>
</organism>
<protein>
    <submittedName>
        <fullName evidence="2">Uncharacterized protein</fullName>
    </submittedName>
</protein>
<feature type="compositionally biased region" description="Basic residues" evidence="1">
    <location>
        <begin position="91"/>
        <end position="116"/>
    </location>
</feature>
<feature type="compositionally biased region" description="Basic and acidic residues" evidence="1">
    <location>
        <begin position="73"/>
        <end position="90"/>
    </location>
</feature>
<accession>A0A976BG05</accession>
<name>A0A976BG05_9BURK</name>
<evidence type="ECO:0000256" key="1">
    <source>
        <dbReference type="SAM" id="MobiDB-lite"/>
    </source>
</evidence>
<comment type="caution">
    <text evidence="2">The sequence shown here is derived from an EMBL/GenBank/DDBJ whole genome shotgun (WGS) entry which is preliminary data.</text>
</comment>
<evidence type="ECO:0000313" key="3">
    <source>
        <dbReference type="Proteomes" id="UP000256862"/>
    </source>
</evidence>
<dbReference type="AlphaFoldDB" id="A0A976BG05"/>
<dbReference type="EMBL" id="OGUS01000132">
    <property type="protein sequence ID" value="SPC17894.1"/>
    <property type="molecule type" value="Genomic_DNA"/>
</dbReference>